<sequence length="664" mass="72650">MTIRTRLLLGFALVCLALVAAPLTMYMVQSSKALQSAGLKQAGIAPLKVLLGMVQLQQQHRGLAAGALSGNATMEAQRAAKQVETDKAVAAFDAIMKSHISDAALADDWRLAVDAWRTLANGVSSRSMSGQESFTLHTALISDNLKLLDLMLDYFGLSYDPTGNDYHLTMALLVHMPTLTEFLGQARARGMRLLAEKRITLADRTALIGLISNVERQHEYMARELDKAMALNPRMKTTLGHIAQGSLMLAQKATQIARIQVVEVETLSYSPVDYFAIFTQAIDGQFALLDQAMVDLEGALYARIAALQNRQDRTIGFIALVIMLTMWLGTVIIRAIKQDIIALRRSEEAQRHHASELEATVEERTRELRAVNAQLEAASRHKSEFLTHISHELRTPLNGILGFSELLRNPTNGPLSEQQARHLTHIQASGKHLLVITNDLLDLAKIEAGKLQLYPEPFDIDKALMAVLADLGPIADQKRLIQTLHADAALPPLTADPVRFKQILYNLLSNAIKFTPEGGQVAVTARQVFSSEFQVPSEKPETGNSKLETLGHSDSVEIAVTDTGIGITAENMIKLFQPFTQLDPNLTRQYHGTGLGLILTKQLVELHNGRIWAASDGKGRGSTFTIRFPLASRARPDTGSSAHRADMAGAGTISAEDVETHRVA</sequence>
<feature type="coiled-coil region" evidence="6">
    <location>
        <begin position="354"/>
        <end position="381"/>
    </location>
</feature>
<protein>
    <recommendedName>
        <fullName evidence="2">histidine kinase</fullName>
        <ecNumber evidence="2">2.7.13.3</ecNumber>
    </recommendedName>
</protein>
<dbReference type="AlphaFoldDB" id="A0A564ZKS2"/>
<dbReference type="Pfam" id="PF08376">
    <property type="entry name" value="NIT"/>
    <property type="match status" value="1"/>
</dbReference>
<dbReference type="GO" id="GO:0005886">
    <property type="term" value="C:plasma membrane"/>
    <property type="evidence" value="ECO:0007669"/>
    <property type="project" value="TreeGrafter"/>
</dbReference>
<evidence type="ECO:0000256" key="5">
    <source>
        <dbReference type="ARBA" id="ARBA00022777"/>
    </source>
</evidence>
<feature type="transmembrane region" description="Helical" evidence="8">
    <location>
        <begin position="315"/>
        <end position="336"/>
    </location>
</feature>
<dbReference type="InterPro" id="IPR004358">
    <property type="entry name" value="Sig_transdc_His_kin-like_C"/>
</dbReference>
<dbReference type="PRINTS" id="PR00344">
    <property type="entry name" value="BCTRLSENSOR"/>
</dbReference>
<feature type="region of interest" description="Disordered" evidence="7">
    <location>
        <begin position="633"/>
        <end position="664"/>
    </location>
</feature>
<evidence type="ECO:0000256" key="6">
    <source>
        <dbReference type="SAM" id="Coils"/>
    </source>
</evidence>
<feature type="domain" description="Histidine kinase" evidence="9">
    <location>
        <begin position="388"/>
        <end position="632"/>
    </location>
</feature>
<accession>A0A564ZKS2</accession>
<dbReference type="Gene3D" id="3.30.565.10">
    <property type="entry name" value="Histidine kinase-like ATPase, C-terminal domain"/>
    <property type="match status" value="1"/>
</dbReference>
<dbReference type="SMART" id="SM00388">
    <property type="entry name" value="HisKA"/>
    <property type="match status" value="1"/>
</dbReference>
<dbReference type="PANTHER" id="PTHR43047">
    <property type="entry name" value="TWO-COMPONENT HISTIDINE PROTEIN KINASE"/>
    <property type="match status" value="1"/>
</dbReference>
<keyword evidence="4 10" id="KW-0808">Transferase</keyword>
<dbReference type="InterPro" id="IPR005467">
    <property type="entry name" value="His_kinase_dom"/>
</dbReference>
<dbReference type="CDD" id="cd16922">
    <property type="entry name" value="HATPase_EvgS-ArcB-TorS-like"/>
    <property type="match status" value="1"/>
</dbReference>
<evidence type="ECO:0000256" key="2">
    <source>
        <dbReference type="ARBA" id="ARBA00012438"/>
    </source>
</evidence>
<reference evidence="10 11" key="1">
    <citation type="submission" date="2019-07" db="EMBL/GenBank/DDBJ databases">
        <authorList>
            <person name="Cremers G."/>
        </authorList>
    </citation>
    <scope>NUCLEOTIDE SEQUENCE [LARGE SCALE GENOMIC DNA]</scope>
</reference>
<evidence type="ECO:0000256" key="8">
    <source>
        <dbReference type="SAM" id="Phobius"/>
    </source>
</evidence>
<dbReference type="SUPFAM" id="SSF47384">
    <property type="entry name" value="Homodimeric domain of signal transducing histidine kinase"/>
    <property type="match status" value="1"/>
</dbReference>
<keyword evidence="8" id="KW-0472">Membrane</keyword>
<dbReference type="CDD" id="cd00082">
    <property type="entry name" value="HisKA"/>
    <property type="match status" value="1"/>
</dbReference>
<keyword evidence="3" id="KW-0597">Phosphoprotein</keyword>
<keyword evidence="8" id="KW-0812">Transmembrane</keyword>
<dbReference type="InterPro" id="IPR036890">
    <property type="entry name" value="HATPase_C_sf"/>
</dbReference>
<dbReference type="InterPro" id="IPR003594">
    <property type="entry name" value="HATPase_dom"/>
</dbReference>
<keyword evidence="6" id="KW-0175">Coiled coil</keyword>
<dbReference type="GO" id="GO:0009927">
    <property type="term" value="F:histidine phosphotransfer kinase activity"/>
    <property type="evidence" value="ECO:0007669"/>
    <property type="project" value="TreeGrafter"/>
</dbReference>
<dbReference type="InterPro" id="IPR013587">
    <property type="entry name" value="Nitrate/nitrite_sensing"/>
</dbReference>
<dbReference type="SUPFAM" id="SSF55874">
    <property type="entry name" value="ATPase domain of HSP90 chaperone/DNA topoisomerase II/histidine kinase"/>
    <property type="match status" value="1"/>
</dbReference>
<evidence type="ECO:0000256" key="4">
    <source>
        <dbReference type="ARBA" id="ARBA00022679"/>
    </source>
</evidence>
<name>A0A564ZKS2_9BACT</name>
<keyword evidence="11" id="KW-1185">Reference proteome</keyword>
<dbReference type="PROSITE" id="PS50109">
    <property type="entry name" value="HIS_KIN"/>
    <property type="match status" value="1"/>
</dbReference>
<keyword evidence="5 10" id="KW-0418">Kinase</keyword>
<evidence type="ECO:0000259" key="9">
    <source>
        <dbReference type="PROSITE" id="PS50109"/>
    </source>
</evidence>
<dbReference type="Proteomes" id="UP000334340">
    <property type="component" value="Unassembled WGS sequence"/>
</dbReference>
<evidence type="ECO:0000313" key="10">
    <source>
        <dbReference type="EMBL" id="VUZ85716.1"/>
    </source>
</evidence>
<dbReference type="EMBL" id="CABIKM010000032">
    <property type="protein sequence ID" value="VUZ85716.1"/>
    <property type="molecule type" value="Genomic_DNA"/>
</dbReference>
<comment type="catalytic activity">
    <reaction evidence="1">
        <text>ATP + protein L-histidine = ADP + protein N-phospho-L-histidine.</text>
        <dbReference type="EC" id="2.7.13.3"/>
    </reaction>
</comment>
<evidence type="ECO:0000313" key="11">
    <source>
        <dbReference type="Proteomes" id="UP000334340"/>
    </source>
</evidence>
<dbReference type="Pfam" id="PF00512">
    <property type="entry name" value="HisKA"/>
    <property type="match status" value="1"/>
</dbReference>
<dbReference type="EC" id="2.7.13.3" evidence="2"/>
<dbReference type="Pfam" id="PF02518">
    <property type="entry name" value="HATPase_c"/>
    <property type="match status" value="1"/>
</dbReference>
<dbReference type="Gene3D" id="1.10.287.130">
    <property type="match status" value="1"/>
</dbReference>
<evidence type="ECO:0000256" key="1">
    <source>
        <dbReference type="ARBA" id="ARBA00000085"/>
    </source>
</evidence>
<organism evidence="10 11">
    <name type="scientific">Candidatus Methylomirabilis lanthanidiphila</name>
    <dbReference type="NCBI Taxonomy" id="2211376"/>
    <lineage>
        <taxon>Bacteria</taxon>
        <taxon>Candidatus Methylomirabilota</taxon>
        <taxon>Candidatus Methylomirabilia</taxon>
        <taxon>Candidatus Methylomirabilales</taxon>
        <taxon>Candidatus Methylomirabilaceae</taxon>
        <taxon>Candidatus Methylomirabilis</taxon>
    </lineage>
</organism>
<keyword evidence="8" id="KW-1133">Transmembrane helix</keyword>
<dbReference type="FunFam" id="3.30.565.10:FF:000010">
    <property type="entry name" value="Sensor histidine kinase RcsC"/>
    <property type="match status" value="1"/>
</dbReference>
<dbReference type="InterPro" id="IPR036097">
    <property type="entry name" value="HisK_dim/P_sf"/>
</dbReference>
<dbReference type="PANTHER" id="PTHR43047:SF72">
    <property type="entry name" value="OSMOSENSING HISTIDINE PROTEIN KINASE SLN1"/>
    <property type="match status" value="1"/>
</dbReference>
<dbReference type="GO" id="GO:0000155">
    <property type="term" value="F:phosphorelay sensor kinase activity"/>
    <property type="evidence" value="ECO:0007669"/>
    <property type="project" value="InterPro"/>
</dbReference>
<gene>
    <name evidence="10" type="ORF">MELA_02101</name>
</gene>
<evidence type="ECO:0000256" key="3">
    <source>
        <dbReference type="ARBA" id="ARBA00022553"/>
    </source>
</evidence>
<proteinExistence type="predicted"/>
<dbReference type="InterPro" id="IPR003661">
    <property type="entry name" value="HisK_dim/P_dom"/>
</dbReference>
<evidence type="ECO:0000256" key="7">
    <source>
        <dbReference type="SAM" id="MobiDB-lite"/>
    </source>
</evidence>
<dbReference type="SMART" id="SM00387">
    <property type="entry name" value="HATPase_c"/>
    <property type="match status" value="1"/>
</dbReference>